<accession>A0A2K6CYA6</accession>
<protein>
    <submittedName>
        <fullName evidence="1">Uncharacterized protein</fullName>
    </submittedName>
</protein>
<proteinExistence type="predicted"/>
<keyword evidence="2" id="KW-1185">Reference proteome</keyword>
<evidence type="ECO:0000313" key="2">
    <source>
        <dbReference type="Proteomes" id="UP000233120"/>
    </source>
</evidence>
<dbReference type="OMA" id="HFFLAGY"/>
<dbReference type="Proteomes" id="UP000233120">
    <property type="component" value="Unassembled WGS sequence"/>
</dbReference>
<organism evidence="1 2">
    <name type="scientific">Macaca nemestrina</name>
    <name type="common">Pig-tailed macaque</name>
    <dbReference type="NCBI Taxonomy" id="9545"/>
    <lineage>
        <taxon>Eukaryota</taxon>
        <taxon>Metazoa</taxon>
        <taxon>Chordata</taxon>
        <taxon>Craniata</taxon>
        <taxon>Vertebrata</taxon>
        <taxon>Euteleostomi</taxon>
        <taxon>Mammalia</taxon>
        <taxon>Eutheria</taxon>
        <taxon>Euarchontoglires</taxon>
        <taxon>Primates</taxon>
        <taxon>Haplorrhini</taxon>
        <taxon>Catarrhini</taxon>
        <taxon>Cercopithecidae</taxon>
        <taxon>Cercopithecinae</taxon>
        <taxon>Macaca</taxon>
    </lineage>
</organism>
<dbReference type="Ensembl" id="ENSMNET00000052991.1">
    <property type="protein sequence ID" value="ENSMNEP00000028639.1"/>
    <property type="gene ID" value="ENSMNEG00000037783.1"/>
</dbReference>
<reference evidence="1" key="1">
    <citation type="submission" date="2025-08" db="UniProtKB">
        <authorList>
            <consortium name="Ensembl"/>
        </authorList>
    </citation>
    <scope>IDENTIFICATION</scope>
</reference>
<sequence>MCQTDWTLNHFFLAGYQLTSGTMGLDKAMLLDMAQRLLWPESCQYLHSILHFILLVSSFQLAVSCFQSIFSVWELSILLYQQSLIYPSQFSEENWPWSEKNEELKMVFLPFIAAPFGLESNSQSFGFLTIKRDKDTCLAG</sequence>
<dbReference type="Bgee" id="ENSMNEG00000037783">
    <property type="expression patterns" value="Expressed in temporal lobe and 2 other cell types or tissues"/>
</dbReference>
<dbReference type="GeneTree" id="ENSGT00910000147725"/>
<dbReference type="AlphaFoldDB" id="A0A2K6CYA6"/>
<name>A0A2K6CYA6_MACNE</name>
<reference evidence="1" key="2">
    <citation type="submission" date="2025-09" db="UniProtKB">
        <authorList>
            <consortium name="Ensembl"/>
        </authorList>
    </citation>
    <scope>IDENTIFICATION</scope>
</reference>
<evidence type="ECO:0000313" key="1">
    <source>
        <dbReference type="Ensembl" id="ENSMNEP00000028639.1"/>
    </source>
</evidence>